<dbReference type="RefSeq" id="WP_073538265.1">
    <property type="nucleotide sequence ID" value="NZ_CP018335.1"/>
</dbReference>
<keyword evidence="1" id="KW-0472">Membrane</keyword>
<sequence length="136" mass="15815">MNKVNNLYRVIIIFLICIGGILLVKNYKVISLIKYQDNKLQLLEKKEIKKNYKISYAKVLSELNNIENLNILNFTNSNSESLSLQAEIIGDKNKVKSVLTQIKNTDNFYSISSIRIQQEELNNMKVVTDIKFRKNE</sequence>
<accession>A0A1L5F6I3</accession>
<protein>
    <submittedName>
        <fullName evidence="2">Uncharacterized protein</fullName>
    </submittedName>
</protein>
<reference evidence="2 3" key="1">
    <citation type="submission" date="2016-12" db="EMBL/GenBank/DDBJ databases">
        <title>Complete genome sequence of Clostridium kluyveri JZZ isolated from the pit mud of a Chinese flavor liquor-making factory.</title>
        <authorList>
            <person name="Wang Y."/>
        </authorList>
    </citation>
    <scope>NUCLEOTIDE SEQUENCE [LARGE SCALE GENOMIC DNA]</scope>
    <source>
        <strain evidence="2 3">JZZ</strain>
    </source>
</reference>
<proteinExistence type="predicted"/>
<evidence type="ECO:0000313" key="3">
    <source>
        <dbReference type="Proteomes" id="UP000184604"/>
    </source>
</evidence>
<gene>
    <name evidence="2" type="ORF">BS101_07500</name>
</gene>
<evidence type="ECO:0000313" key="2">
    <source>
        <dbReference type="EMBL" id="APM38597.1"/>
    </source>
</evidence>
<keyword evidence="1" id="KW-1133">Transmembrane helix</keyword>
<keyword evidence="1" id="KW-0812">Transmembrane</keyword>
<dbReference type="Proteomes" id="UP000184604">
    <property type="component" value="Chromosome"/>
</dbReference>
<organism evidence="2 3">
    <name type="scientific">Clostridium kluyveri</name>
    <dbReference type="NCBI Taxonomy" id="1534"/>
    <lineage>
        <taxon>Bacteria</taxon>
        <taxon>Bacillati</taxon>
        <taxon>Bacillota</taxon>
        <taxon>Clostridia</taxon>
        <taxon>Eubacteriales</taxon>
        <taxon>Clostridiaceae</taxon>
        <taxon>Clostridium</taxon>
    </lineage>
</organism>
<feature type="transmembrane region" description="Helical" evidence="1">
    <location>
        <begin position="6"/>
        <end position="24"/>
    </location>
</feature>
<name>A0A1L5F6I3_CLOKL</name>
<dbReference type="EMBL" id="CP018335">
    <property type="protein sequence ID" value="APM38597.1"/>
    <property type="molecule type" value="Genomic_DNA"/>
</dbReference>
<evidence type="ECO:0000256" key="1">
    <source>
        <dbReference type="SAM" id="Phobius"/>
    </source>
</evidence>
<dbReference type="AlphaFoldDB" id="A0A1L5F6I3"/>